<feature type="domain" description="Peptidase M16 N-terminal" evidence="3">
    <location>
        <begin position="16"/>
        <end position="164"/>
    </location>
</feature>
<proteinExistence type="inferred from homology"/>
<name>A0A0G1CC91_9BACT</name>
<dbReference type="SUPFAM" id="SSF63411">
    <property type="entry name" value="LuxS/MPP-like metallohydrolase"/>
    <property type="match status" value="2"/>
</dbReference>
<dbReference type="Gene3D" id="3.30.830.10">
    <property type="entry name" value="Metalloenzyme, LuxS/M16 peptidase-like"/>
    <property type="match status" value="2"/>
</dbReference>
<evidence type="ECO:0000313" key="5">
    <source>
        <dbReference type="EMBL" id="KKS83039.1"/>
    </source>
</evidence>
<comment type="caution">
    <text evidence="5">The sequence shown here is derived from an EMBL/GenBank/DDBJ whole genome shotgun (WGS) entry which is preliminary data.</text>
</comment>
<feature type="domain" description="Peptidase M16 C-terminal" evidence="4">
    <location>
        <begin position="169"/>
        <end position="343"/>
    </location>
</feature>
<evidence type="ECO:0000256" key="2">
    <source>
        <dbReference type="RuleBase" id="RU004447"/>
    </source>
</evidence>
<dbReference type="GO" id="GO:0006508">
    <property type="term" value="P:proteolysis"/>
    <property type="evidence" value="ECO:0007669"/>
    <property type="project" value="InterPro"/>
</dbReference>
<dbReference type="GO" id="GO:0046872">
    <property type="term" value="F:metal ion binding"/>
    <property type="evidence" value="ECO:0007669"/>
    <property type="project" value="InterPro"/>
</dbReference>
<accession>A0A0G1CC91</accession>
<dbReference type="PROSITE" id="PS00143">
    <property type="entry name" value="INSULINASE"/>
    <property type="match status" value="1"/>
</dbReference>
<protein>
    <submittedName>
        <fullName evidence="5">Peptidase M16 domain protein</fullName>
    </submittedName>
</protein>
<reference evidence="5 6" key="1">
    <citation type="journal article" date="2015" name="Nature">
        <title>rRNA introns, odd ribosomes, and small enigmatic genomes across a large radiation of phyla.</title>
        <authorList>
            <person name="Brown C.T."/>
            <person name="Hug L.A."/>
            <person name="Thomas B.C."/>
            <person name="Sharon I."/>
            <person name="Castelle C.J."/>
            <person name="Singh A."/>
            <person name="Wilkins M.J."/>
            <person name="Williams K.H."/>
            <person name="Banfield J.F."/>
        </authorList>
    </citation>
    <scope>NUCLEOTIDE SEQUENCE [LARGE SCALE GENOMIC DNA]</scope>
</reference>
<dbReference type="InterPro" id="IPR050361">
    <property type="entry name" value="MPP/UQCRC_Complex"/>
</dbReference>
<dbReference type="PANTHER" id="PTHR11851:SF49">
    <property type="entry name" value="MITOCHONDRIAL-PROCESSING PEPTIDASE SUBUNIT ALPHA"/>
    <property type="match status" value="1"/>
</dbReference>
<comment type="similarity">
    <text evidence="1 2">Belongs to the peptidase M16 family.</text>
</comment>
<dbReference type="InterPro" id="IPR011765">
    <property type="entry name" value="Pept_M16_N"/>
</dbReference>
<dbReference type="InterPro" id="IPR007863">
    <property type="entry name" value="Peptidase_M16_C"/>
</dbReference>
<dbReference type="GO" id="GO:0004222">
    <property type="term" value="F:metalloendopeptidase activity"/>
    <property type="evidence" value="ECO:0007669"/>
    <property type="project" value="InterPro"/>
</dbReference>
<gene>
    <name evidence="5" type="ORF">UV58_C0002G0049</name>
</gene>
<dbReference type="InterPro" id="IPR001431">
    <property type="entry name" value="Pept_M16_Zn_BS"/>
</dbReference>
<organism evidence="5 6">
    <name type="scientific">Candidatus Wolfebacteria bacterium GW2011_GWC1_43_10</name>
    <dbReference type="NCBI Taxonomy" id="1619011"/>
    <lineage>
        <taxon>Bacteria</taxon>
        <taxon>Candidatus Wolfeibacteriota</taxon>
    </lineage>
</organism>
<sequence>MSLNANKFVLKNGLRVLVIPQKESPSVTVGIFVEAGAAYENRQNNGLSHFLEHMCFKGTQTRPRPMDISSEMESLGASYNAFTSRDLTGYWAKVAYTKLDKIFDILADMYLNPVFNEKEIEKEKGVIVEEINMYEDQPRTKVSETLDALMYGNQPAGWSIAGPKENIRKIDRNDFLKYRSAHYHGAKTVVVIAGRIDSKKAKALVEKYFSKIKKDKKIAPVKTSESQKSSALALVKRDLDQTHFILGLKAFSSSSPKKYPLVLLSEILGGGMSSRLFQKIREELGAAYYVGSSPSLFLTHGYLEIFAGVNHQKSIVAIKAVLEELRKILKKGVEIKELKRVKDHFLGTFLLSLETSSDLAFFYGEQETVLGKIQSPENVIKKISLVTQKDIQKIAKEVFDNRKLNLAVIGPYENGSDFKKILKI</sequence>
<dbReference type="PANTHER" id="PTHR11851">
    <property type="entry name" value="METALLOPROTEASE"/>
    <property type="match status" value="1"/>
</dbReference>
<evidence type="ECO:0000259" key="4">
    <source>
        <dbReference type="Pfam" id="PF05193"/>
    </source>
</evidence>
<evidence type="ECO:0000256" key="1">
    <source>
        <dbReference type="ARBA" id="ARBA00007261"/>
    </source>
</evidence>
<dbReference type="Proteomes" id="UP000034810">
    <property type="component" value="Unassembled WGS sequence"/>
</dbReference>
<evidence type="ECO:0000313" key="6">
    <source>
        <dbReference type="Proteomes" id="UP000034810"/>
    </source>
</evidence>
<evidence type="ECO:0000259" key="3">
    <source>
        <dbReference type="Pfam" id="PF00675"/>
    </source>
</evidence>
<dbReference type="AlphaFoldDB" id="A0A0G1CC91"/>
<dbReference type="EMBL" id="LCFA01000002">
    <property type="protein sequence ID" value="KKS83039.1"/>
    <property type="molecule type" value="Genomic_DNA"/>
</dbReference>
<dbReference type="Pfam" id="PF05193">
    <property type="entry name" value="Peptidase_M16_C"/>
    <property type="match status" value="1"/>
</dbReference>
<dbReference type="Pfam" id="PF00675">
    <property type="entry name" value="Peptidase_M16"/>
    <property type="match status" value="1"/>
</dbReference>
<dbReference type="InterPro" id="IPR011249">
    <property type="entry name" value="Metalloenz_LuxS/M16"/>
</dbReference>